<protein>
    <recommendedName>
        <fullName evidence="1">Helix-turn-helix domain-containing protein</fullName>
    </recommendedName>
</protein>
<dbReference type="Pfam" id="PF12728">
    <property type="entry name" value="HTH_17"/>
    <property type="match status" value="1"/>
</dbReference>
<dbReference type="EMBL" id="BAABBV010000001">
    <property type="protein sequence ID" value="GAA4163833.1"/>
    <property type="molecule type" value="Genomic_DNA"/>
</dbReference>
<dbReference type="Proteomes" id="UP001415169">
    <property type="component" value="Unassembled WGS sequence"/>
</dbReference>
<comment type="caution">
    <text evidence="2">The sequence shown here is derived from an EMBL/GenBank/DDBJ whole genome shotgun (WGS) entry which is preliminary data.</text>
</comment>
<dbReference type="SUPFAM" id="SSF46955">
    <property type="entry name" value="Putative DNA-binding domain"/>
    <property type="match status" value="1"/>
</dbReference>
<sequence length="65" mass="7144">MSGEFIQPAEVAEITGLSIASLAQLRYEGKGPRFYKPTPHHVLYKRAEVIAWLEASARSTTAAQV</sequence>
<proteinExistence type="predicted"/>
<dbReference type="InterPro" id="IPR009061">
    <property type="entry name" value="DNA-bd_dom_put_sf"/>
</dbReference>
<dbReference type="RefSeq" id="WP_344792117.1">
    <property type="nucleotide sequence ID" value="NZ_BAABBV010000001.1"/>
</dbReference>
<reference evidence="2" key="1">
    <citation type="journal article" date="2014" name="Int. J. Syst. Evol. Microbiol.">
        <title>Complete genome of a new Firmicutes species belonging to the dominant human colonic microbiota ('Ruminococcus bicirculans') reveals two chromosomes and a selective capacity to utilize plant glucans.</title>
        <authorList>
            <consortium name="NISC Comparative Sequencing Program"/>
            <person name="Wegmann U."/>
            <person name="Louis P."/>
            <person name="Goesmann A."/>
            <person name="Henrissat B."/>
            <person name="Duncan S.H."/>
            <person name="Flint H.J."/>
        </authorList>
    </citation>
    <scope>NUCLEOTIDE SEQUENCE</scope>
    <source>
        <strain evidence="2">JCM 17590</strain>
    </source>
</reference>
<gene>
    <name evidence="2" type="ORF">GCM10022286_24880</name>
</gene>
<feature type="domain" description="Helix-turn-helix" evidence="1">
    <location>
        <begin position="8"/>
        <end position="55"/>
    </location>
</feature>
<evidence type="ECO:0000313" key="3">
    <source>
        <dbReference type="Proteomes" id="UP001415169"/>
    </source>
</evidence>
<evidence type="ECO:0000313" key="2">
    <source>
        <dbReference type="EMBL" id="GAA4163833.1"/>
    </source>
</evidence>
<accession>A0ABP7ZM19</accession>
<organism evidence="2 3">
    <name type="scientific">Gryllotalpicola daejeonensis</name>
    <dbReference type="NCBI Taxonomy" id="993087"/>
    <lineage>
        <taxon>Bacteria</taxon>
        <taxon>Bacillati</taxon>
        <taxon>Actinomycetota</taxon>
        <taxon>Actinomycetes</taxon>
        <taxon>Micrococcales</taxon>
        <taxon>Microbacteriaceae</taxon>
        <taxon>Gryllotalpicola</taxon>
    </lineage>
</organism>
<keyword evidence="3" id="KW-1185">Reference proteome</keyword>
<reference evidence="2" key="2">
    <citation type="submission" date="2023-12" db="EMBL/GenBank/DDBJ databases">
        <authorList>
            <person name="Sun Q."/>
            <person name="Inoue M."/>
        </authorList>
    </citation>
    <scope>NUCLEOTIDE SEQUENCE</scope>
    <source>
        <strain evidence="2">JCM 17590</strain>
    </source>
</reference>
<evidence type="ECO:0000259" key="1">
    <source>
        <dbReference type="Pfam" id="PF12728"/>
    </source>
</evidence>
<dbReference type="InterPro" id="IPR041657">
    <property type="entry name" value="HTH_17"/>
</dbReference>
<name>A0ABP7ZM19_9MICO</name>